<evidence type="ECO:0000313" key="6">
    <source>
        <dbReference type="EMBL" id="ELR66736.1"/>
    </source>
</evidence>
<dbReference type="InterPro" id="IPR036390">
    <property type="entry name" value="WH_DNA-bd_sf"/>
</dbReference>
<dbReference type="NCBIfam" id="NF007491">
    <property type="entry name" value="PRK10086.1"/>
    <property type="match status" value="1"/>
</dbReference>
<dbReference type="GO" id="GO:0006351">
    <property type="term" value="P:DNA-templated transcription"/>
    <property type="evidence" value="ECO:0007669"/>
    <property type="project" value="TreeGrafter"/>
</dbReference>
<protein>
    <submittedName>
        <fullName evidence="6">D-serine dehydratase transcriptional activator</fullName>
    </submittedName>
</protein>
<dbReference type="InterPro" id="IPR005119">
    <property type="entry name" value="LysR_subst-bd"/>
</dbReference>
<evidence type="ECO:0000313" key="7">
    <source>
        <dbReference type="Proteomes" id="UP000011134"/>
    </source>
</evidence>
<keyword evidence="7" id="KW-1185">Reference proteome</keyword>
<accession>L8JD45</accession>
<dbReference type="EMBL" id="AMZO01000006">
    <property type="protein sequence ID" value="ELR66736.1"/>
    <property type="molecule type" value="Genomic_DNA"/>
</dbReference>
<dbReference type="Proteomes" id="UP000011134">
    <property type="component" value="Unassembled WGS sequence"/>
</dbReference>
<keyword evidence="2" id="KW-0805">Transcription regulation</keyword>
<dbReference type="PANTHER" id="PTHR30537:SF32">
    <property type="entry name" value="HTH-TYPE TRANSCRIPTIONAL REGULATOR DSDC"/>
    <property type="match status" value="1"/>
</dbReference>
<keyword evidence="3" id="KW-0238">DNA-binding</keyword>
<evidence type="ECO:0000256" key="4">
    <source>
        <dbReference type="ARBA" id="ARBA00023163"/>
    </source>
</evidence>
<evidence type="ECO:0000259" key="5">
    <source>
        <dbReference type="PROSITE" id="PS50931"/>
    </source>
</evidence>
<dbReference type="InterPro" id="IPR058163">
    <property type="entry name" value="LysR-type_TF_proteobact-type"/>
</dbReference>
<dbReference type="Gene3D" id="1.10.10.10">
    <property type="entry name" value="Winged helix-like DNA-binding domain superfamily/Winged helix DNA-binding domain"/>
    <property type="match status" value="1"/>
</dbReference>
<reference evidence="6 7" key="1">
    <citation type="submission" date="2012-12" db="EMBL/GenBank/DDBJ databases">
        <title>Genome Assembly of Photobacterium sp. AK15.</title>
        <authorList>
            <person name="Khatri I."/>
            <person name="Vaidya B."/>
            <person name="Srinivas T.N.R."/>
            <person name="Subramanian S."/>
            <person name="Pinnaka A."/>
        </authorList>
    </citation>
    <scope>NUCLEOTIDE SEQUENCE [LARGE SCALE GENOMIC DNA]</scope>
    <source>
        <strain evidence="6 7">AK15</strain>
    </source>
</reference>
<dbReference type="InterPro" id="IPR011781">
    <property type="entry name" value="DsdC"/>
</dbReference>
<dbReference type="Gene3D" id="3.40.190.10">
    <property type="entry name" value="Periplasmic binding protein-like II"/>
    <property type="match status" value="2"/>
</dbReference>
<proteinExistence type="inferred from homology"/>
<name>L8JD45_9GAMM</name>
<dbReference type="PANTHER" id="PTHR30537">
    <property type="entry name" value="HTH-TYPE TRANSCRIPTIONAL REGULATOR"/>
    <property type="match status" value="1"/>
</dbReference>
<dbReference type="Pfam" id="PF00126">
    <property type="entry name" value="HTH_1"/>
    <property type="match status" value="1"/>
</dbReference>
<comment type="caution">
    <text evidence="6">The sequence shown here is derived from an EMBL/GenBank/DDBJ whole genome shotgun (WGS) entry which is preliminary data.</text>
</comment>
<evidence type="ECO:0000256" key="3">
    <source>
        <dbReference type="ARBA" id="ARBA00023125"/>
    </source>
</evidence>
<dbReference type="PRINTS" id="PR00039">
    <property type="entry name" value="HTHLYSR"/>
</dbReference>
<organism evidence="6 7">
    <name type="scientific">Photobacterium marinum</name>
    <dbReference type="NCBI Taxonomy" id="1056511"/>
    <lineage>
        <taxon>Bacteria</taxon>
        <taxon>Pseudomonadati</taxon>
        <taxon>Pseudomonadota</taxon>
        <taxon>Gammaproteobacteria</taxon>
        <taxon>Vibrionales</taxon>
        <taxon>Vibrionaceae</taxon>
        <taxon>Photobacterium</taxon>
    </lineage>
</organism>
<dbReference type="SUPFAM" id="SSF46785">
    <property type="entry name" value="Winged helix' DNA-binding domain"/>
    <property type="match status" value="1"/>
</dbReference>
<dbReference type="PATRIC" id="fig|1056511.3.peg.1263"/>
<dbReference type="InterPro" id="IPR036388">
    <property type="entry name" value="WH-like_DNA-bd_sf"/>
</dbReference>
<evidence type="ECO:0000256" key="2">
    <source>
        <dbReference type="ARBA" id="ARBA00023015"/>
    </source>
</evidence>
<feature type="domain" description="HTH lysR-type" evidence="5">
    <location>
        <begin position="6"/>
        <end position="63"/>
    </location>
</feature>
<dbReference type="AlphaFoldDB" id="L8JD45"/>
<gene>
    <name evidence="6" type="ORF">C942_04434</name>
</gene>
<dbReference type="NCBIfam" id="TIGR02036">
    <property type="entry name" value="dsdC"/>
    <property type="match status" value="1"/>
</dbReference>
<dbReference type="GO" id="GO:0003700">
    <property type="term" value="F:DNA-binding transcription factor activity"/>
    <property type="evidence" value="ECO:0007669"/>
    <property type="project" value="InterPro"/>
</dbReference>
<dbReference type="SUPFAM" id="SSF53850">
    <property type="entry name" value="Periplasmic binding protein-like II"/>
    <property type="match status" value="1"/>
</dbReference>
<comment type="similarity">
    <text evidence="1">Belongs to the LysR transcriptional regulatory family.</text>
</comment>
<dbReference type="CDD" id="cd08432">
    <property type="entry name" value="PBP2_GcdR_TrpI_HvrB_AmpR_like"/>
    <property type="match status" value="1"/>
</dbReference>
<keyword evidence="4" id="KW-0804">Transcription</keyword>
<dbReference type="InterPro" id="IPR000847">
    <property type="entry name" value="LysR_HTH_N"/>
</dbReference>
<sequence>MLLNGYQLSKLHTFEVAARYLSFSMAAEELSLSPSAISHRIAGLEEELGFKLFERFHRRIKLTSEGERIYTALQSSLALINQEVAEIRNNEISGALTVYSRPSIAQCWLVPKLADFHRRHPSITLDILTGNENINFSNYNIDLAIYYDNQPPEGLNCEPLMSESIVPVCSREYAEQHELFDNPSALQNCTLLHDKQAWDYRSGFDEWQFWFRAFGLENMECHAGIGFDRSDLSIVAAIHHAGVAMGRSTLIGKRLQSGELVKPFPELEIDCQHNYYLVTPNRDYNPRVKVFVEWLRDMSGAC</sequence>
<dbReference type="GO" id="GO:0043565">
    <property type="term" value="F:sequence-specific DNA binding"/>
    <property type="evidence" value="ECO:0007669"/>
    <property type="project" value="TreeGrafter"/>
</dbReference>
<evidence type="ECO:0000256" key="1">
    <source>
        <dbReference type="ARBA" id="ARBA00009437"/>
    </source>
</evidence>
<dbReference type="PROSITE" id="PS50931">
    <property type="entry name" value="HTH_LYSR"/>
    <property type="match status" value="1"/>
</dbReference>
<dbReference type="Pfam" id="PF03466">
    <property type="entry name" value="LysR_substrate"/>
    <property type="match status" value="1"/>
</dbReference>
<dbReference type="FunFam" id="1.10.10.10:FF:000038">
    <property type="entry name" value="Glycine cleavage system transcriptional activator"/>
    <property type="match status" value="1"/>
</dbReference>